<dbReference type="CDD" id="cd23763">
    <property type="entry name" value="ASKHA_ATPase_ROK"/>
    <property type="match status" value="1"/>
</dbReference>
<dbReference type="EMBL" id="JBEPSJ010000002">
    <property type="protein sequence ID" value="MET4582687.1"/>
    <property type="molecule type" value="Genomic_DNA"/>
</dbReference>
<name>A0ABV2QQ91_9MICO</name>
<dbReference type="InterPro" id="IPR043129">
    <property type="entry name" value="ATPase_NBD"/>
</dbReference>
<proteinExistence type="inferred from homology"/>
<dbReference type="Gene3D" id="3.30.420.40">
    <property type="match status" value="2"/>
</dbReference>
<dbReference type="PANTHER" id="PTHR18964:SF169">
    <property type="entry name" value="N-ACETYLMANNOSAMINE KINASE"/>
    <property type="match status" value="1"/>
</dbReference>
<dbReference type="PANTHER" id="PTHR18964">
    <property type="entry name" value="ROK (REPRESSOR, ORF, KINASE) FAMILY"/>
    <property type="match status" value="1"/>
</dbReference>
<dbReference type="SUPFAM" id="SSF53067">
    <property type="entry name" value="Actin-like ATPase domain"/>
    <property type="match status" value="1"/>
</dbReference>
<dbReference type="GO" id="GO:0004340">
    <property type="term" value="F:glucokinase activity"/>
    <property type="evidence" value="ECO:0007669"/>
    <property type="project" value="UniProtKB-EC"/>
</dbReference>
<organism evidence="2 3">
    <name type="scientific">Conyzicola nivalis</name>
    <dbReference type="NCBI Taxonomy" id="1477021"/>
    <lineage>
        <taxon>Bacteria</taxon>
        <taxon>Bacillati</taxon>
        <taxon>Actinomycetota</taxon>
        <taxon>Actinomycetes</taxon>
        <taxon>Micrococcales</taxon>
        <taxon>Microbacteriaceae</taxon>
        <taxon>Conyzicola</taxon>
    </lineage>
</organism>
<gene>
    <name evidence="2" type="ORF">ABIE21_002197</name>
</gene>
<evidence type="ECO:0000313" key="3">
    <source>
        <dbReference type="Proteomes" id="UP001549257"/>
    </source>
</evidence>
<dbReference type="RefSeq" id="WP_354024865.1">
    <property type="nucleotide sequence ID" value="NZ_JBEPSJ010000002.1"/>
</dbReference>
<evidence type="ECO:0000256" key="1">
    <source>
        <dbReference type="ARBA" id="ARBA00006479"/>
    </source>
</evidence>
<dbReference type="Pfam" id="PF00480">
    <property type="entry name" value="ROK"/>
    <property type="match status" value="1"/>
</dbReference>
<comment type="similarity">
    <text evidence="1">Belongs to the ROK (NagC/XylR) family.</text>
</comment>
<dbReference type="Proteomes" id="UP001549257">
    <property type="component" value="Unassembled WGS sequence"/>
</dbReference>
<comment type="caution">
    <text evidence="2">The sequence shown here is derived from an EMBL/GenBank/DDBJ whole genome shotgun (WGS) entry which is preliminary data.</text>
</comment>
<reference evidence="2 3" key="1">
    <citation type="submission" date="2024-06" db="EMBL/GenBank/DDBJ databases">
        <title>Sorghum-associated microbial communities from plants grown in Nebraska, USA.</title>
        <authorList>
            <person name="Schachtman D."/>
        </authorList>
    </citation>
    <scope>NUCLEOTIDE SEQUENCE [LARGE SCALE GENOMIC DNA]</scope>
    <source>
        <strain evidence="2 3">2857</strain>
    </source>
</reference>
<dbReference type="EC" id="2.7.1.2" evidence="2"/>
<protein>
    <submittedName>
        <fullName evidence="2">Glucokinase</fullName>
        <ecNumber evidence="2">2.7.1.2</ecNumber>
    </submittedName>
</protein>
<keyword evidence="2" id="KW-0808">Transferase</keyword>
<evidence type="ECO:0000313" key="2">
    <source>
        <dbReference type="EMBL" id="MET4582687.1"/>
    </source>
</evidence>
<accession>A0ABV2QQ91</accession>
<dbReference type="InterPro" id="IPR000600">
    <property type="entry name" value="ROK"/>
</dbReference>
<keyword evidence="3" id="KW-1185">Reference proteome</keyword>
<sequence>MRMGVDIGGTKTEAVAIADDGRVLERLRIPTGFGAHAVVESTVDAVRGLTAATGTDAGDFSTIGVGIPGAVDAATGRVSHAINLGLEQLDLGADLAARLGAPVRVENDVNAAALGAFHLFEQPATASMSYLNLGTGLAAGLVLHGELWRGARGGAGEIGHILVDPAGPIDLDGQHGGLEVIASGSGIARQWGRGNGNAVSAVLDAADDGDAEAIAIRRRLYEGVAGSVRILVLTVDVDLVVIGGGISSLGDRVMGGVNEIFAAWSAQSPFIDSLGLAERIRILPDGAPVAALGAAYLGGMAWPK</sequence>